<evidence type="ECO:0000313" key="2">
    <source>
        <dbReference type="EMBL" id="KAF5549505.1"/>
    </source>
</evidence>
<accession>A0A8H5N2T5</accession>
<dbReference type="EMBL" id="JAAOAM010000088">
    <property type="protein sequence ID" value="KAF5549505.1"/>
    <property type="molecule type" value="Genomic_DNA"/>
</dbReference>
<keyword evidence="3" id="KW-1185">Reference proteome</keyword>
<dbReference type="AlphaFoldDB" id="A0A8H5N2T5"/>
<comment type="caution">
    <text evidence="2">The sequence shown here is derived from an EMBL/GenBank/DDBJ whole genome shotgun (WGS) entry which is preliminary data.</text>
</comment>
<dbReference type="Proteomes" id="UP000522262">
    <property type="component" value="Unassembled WGS sequence"/>
</dbReference>
<feature type="coiled-coil region" evidence="1">
    <location>
        <begin position="109"/>
        <end position="157"/>
    </location>
</feature>
<gene>
    <name evidence="2" type="ORF">FMEXI_4205</name>
</gene>
<name>A0A8H5N2T5_9HYPO</name>
<protein>
    <submittedName>
        <fullName evidence="2">Uncharacterized protein</fullName>
    </submittedName>
</protein>
<reference evidence="2 3" key="1">
    <citation type="submission" date="2020-05" db="EMBL/GenBank/DDBJ databases">
        <title>Identification and distribution of gene clusters putatively required for synthesis of sphingolipid metabolism inhibitors in phylogenetically diverse species of the filamentous fungus Fusarium.</title>
        <authorList>
            <person name="Kim H.-S."/>
            <person name="Busman M."/>
            <person name="Brown D.W."/>
            <person name="Divon H."/>
            <person name="Uhlig S."/>
            <person name="Proctor R.H."/>
        </authorList>
    </citation>
    <scope>NUCLEOTIDE SEQUENCE [LARGE SCALE GENOMIC DNA]</scope>
    <source>
        <strain evidence="2 3">NRRL 53147</strain>
    </source>
</reference>
<keyword evidence="1" id="KW-0175">Coiled coil</keyword>
<sequence length="174" mass="19970">MKNRQQPLPPSTAKLLLIPFLSPSIFNHILPCLDLGALPRWPFRATTRWPLMFCRKPGCGGPYHVSSACYSSRDLNLRESDVTISAWRAPQERRAAVADNILKPTAGALRKLEEDLDEKLREVKRLKQKLDEKTEGVKRLKEKLDEKTLSVERLKNEIGQRKNKWRGLLDSVVM</sequence>
<dbReference type="Gene3D" id="1.10.287.2610">
    <property type="match status" value="1"/>
</dbReference>
<organism evidence="2 3">
    <name type="scientific">Fusarium mexicanum</name>
    <dbReference type="NCBI Taxonomy" id="751941"/>
    <lineage>
        <taxon>Eukaryota</taxon>
        <taxon>Fungi</taxon>
        <taxon>Dikarya</taxon>
        <taxon>Ascomycota</taxon>
        <taxon>Pezizomycotina</taxon>
        <taxon>Sordariomycetes</taxon>
        <taxon>Hypocreomycetidae</taxon>
        <taxon>Hypocreales</taxon>
        <taxon>Nectriaceae</taxon>
        <taxon>Fusarium</taxon>
        <taxon>Fusarium fujikuroi species complex</taxon>
    </lineage>
</organism>
<evidence type="ECO:0000313" key="3">
    <source>
        <dbReference type="Proteomes" id="UP000522262"/>
    </source>
</evidence>
<evidence type="ECO:0000256" key="1">
    <source>
        <dbReference type="SAM" id="Coils"/>
    </source>
</evidence>
<proteinExistence type="predicted"/>